<dbReference type="EMBL" id="GL883901">
    <property type="protein sequence ID" value="EGI17658.1"/>
    <property type="molecule type" value="Genomic_DNA"/>
</dbReference>
<reference evidence="1 2" key="1">
    <citation type="submission" date="2010-01" db="EMBL/GenBank/DDBJ databases">
        <title>The Genome Sequence of Escherichia coli M605.</title>
        <authorList>
            <consortium name="The Broad Institute Genome Sequencing Platform"/>
            <consortium name="The Broad Institute Genome Sequencing Center for Infectious Disease"/>
            <person name="Feldgarden M."/>
            <person name="Gordon D.M."/>
            <person name="Johnson J.R."/>
            <person name="Johnston B.D."/>
            <person name="Young S."/>
            <person name="Zeng Q."/>
            <person name="Koehrsen M."/>
            <person name="Alvarado L."/>
            <person name="Berlin A.M."/>
            <person name="Borenstein D."/>
            <person name="Chapman S.B."/>
            <person name="Chen Z."/>
            <person name="Engels R."/>
            <person name="Freedman E."/>
            <person name="Gellesch M."/>
            <person name="Goldberg J."/>
            <person name="Griggs A."/>
            <person name="Gujja S."/>
            <person name="Heilman E.R."/>
            <person name="Heiman D.I."/>
            <person name="Hepburn T.A."/>
            <person name="Howarth C."/>
            <person name="Jen D."/>
            <person name="Larson L."/>
            <person name="Lewis B."/>
            <person name="Mehta T."/>
            <person name="Park D."/>
            <person name="Pearson M."/>
            <person name="Richards J."/>
            <person name="Roberts A."/>
            <person name="Saif S."/>
            <person name="Shea T.D."/>
            <person name="Shenoy N."/>
            <person name="Sisk P."/>
            <person name="Stolte C."/>
            <person name="Sykes S.N."/>
            <person name="Walk T."/>
            <person name="White J."/>
            <person name="Yandava C."/>
            <person name="Haas B."/>
            <person name="Henn M.R."/>
            <person name="Nusbaum C."/>
            <person name="Birren B."/>
        </authorList>
    </citation>
    <scope>NUCLEOTIDE SEQUENCE [LARGE SCALE GENOMIC DNA]</scope>
    <source>
        <strain evidence="1 2">M605</strain>
    </source>
</reference>
<dbReference type="HOGENOM" id="CLU_2769566_0_0_6"/>
<evidence type="ECO:0000313" key="2">
    <source>
        <dbReference type="Proteomes" id="UP000004710"/>
    </source>
</evidence>
<dbReference type="RefSeq" id="WP_000132384.1">
    <property type="nucleotide sequence ID" value="NZ_GL883901.1"/>
</dbReference>
<organism evidence="1 2">
    <name type="scientific">Escherichia coli M605</name>
    <dbReference type="NCBI Taxonomy" id="656417"/>
    <lineage>
        <taxon>Bacteria</taxon>
        <taxon>Pseudomonadati</taxon>
        <taxon>Pseudomonadota</taxon>
        <taxon>Gammaproteobacteria</taxon>
        <taxon>Enterobacterales</taxon>
        <taxon>Enterobacteriaceae</taxon>
        <taxon>Escherichia</taxon>
    </lineage>
</organism>
<gene>
    <name evidence="1" type="ORF">ECIG_01164</name>
</gene>
<sequence length="69" mass="7526">MTDSNTVLSDDIYQSFSVLRSSVDALVCAADLIPSGGDDESMGHLFRVLAYRLEADLTSHLLALRLPRS</sequence>
<accession>F4SUP6</accession>
<evidence type="ECO:0000313" key="1">
    <source>
        <dbReference type="EMBL" id="EGI17658.1"/>
    </source>
</evidence>
<dbReference type="AlphaFoldDB" id="F4SUP6"/>
<proteinExistence type="predicted"/>
<dbReference type="Proteomes" id="UP000004710">
    <property type="component" value="Unassembled WGS sequence"/>
</dbReference>
<protein>
    <submittedName>
        <fullName evidence="1">Uncharacterized protein</fullName>
    </submittedName>
</protein>
<name>F4SUP6_ECOLX</name>